<proteinExistence type="predicted"/>
<accession>A0A0F9FWD1</accession>
<protein>
    <submittedName>
        <fullName evidence="2">Uncharacterized protein</fullName>
    </submittedName>
</protein>
<sequence length="99" mass="10850">MPITQKTICIIKHNEKTLPILKYMDSRSFIALSLSGGVILWVYQGMAMLIPAARIANMAATIEIIGKLNSNKTCSPKFIFTTDDAIILPKKIAAALLDD</sequence>
<keyword evidence="1" id="KW-1133">Transmembrane helix</keyword>
<evidence type="ECO:0000313" key="2">
    <source>
        <dbReference type="EMBL" id="KKL55442.1"/>
    </source>
</evidence>
<reference evidence="2" key="1">
    <citation type="journal article" date="2015" name="Nature">
        <title>Complex archaea that bridge the gap between prokaryotes and eukaryotes.</title>
        <authorList>
            <person name="Spang A."/>
            <person name="Saw J.H."/>
            <person name="Jorgensen S.L."/>
            <person name="Zaremba-Niedzwiedzka K."/>
            <person name="Martijn J."/>
            <person name="Lind A.E."/>
            <person name="van Eijk R."/>
            <person name="Schleper C."/>
            <person name="Guy L."/>
            <person name="Ettema T.J."/>
        </authorList>
    </citation>
    <scope>NUCLEOTIDE SEQUENCE</scope>
</reference>
<keyword evidence="1" id="KW-0812">Transmembrane</keyword>
<comment type="caution">
    <text evidence="2">The sequence shown here is derived from an EMBL/GenBank/DDBJ whole genome shotgun (WGS) entry which is preliminary data.</text>
</comment>
<name>A0A0F9FWD1_9ZZZZ</name>
<organism evidence="2">
    <name type="scientific">marine sediment metagenome</name>
    <dbReference type="NCBI Taxonomy" id="412755"/>
    <lineage>
        <taxon>unclassified sequences</taxon>
        <taxon>metagenomes</taxon>
        <taxon>ecological metagenomes</taxon>
    </lineage>
</organism>
<gene>
    <name evidence="2" type="ORF">LCGC14_2255370</name>
</gene>
<keyword evidence="1" id="KW-0472">Membrane</keyword>
<dbReference type="AlphaFoldDB" id="A0A0F9FWD1"/>
<dbReference type="EMBL" id="LAZR01030840">
    <property type="protein sequence ID" value="KKL55442.1"/>
    <property type="molecule type" value="Genomic_DNA"/>
</dbReference>
<evidence type="ECO:0000256" key="1">
    <source>
        <dbReference type="SAM" id="Phobius"/>
    </source>
</evidence>
<feature type="transmembrane region" description="Helical" evidence="1">
    <location>
        <begin position="29"/>
        <end position="50"/>
    </location>
</feature>